<dbReference type="EC" id="2.3.2.13" evidence="3"/>
<name>A0A644XC44_9ZZZZ</name>
<protein>
    <submittedName>
        <fullName evidence="3">Protein-glutamine gamma-glutamyltransferase</fullName>
        <ecNumber evidence="3">2.3.2.13</ecNumber>
    </submittedName>
</protein>
<accession>A0A644XC44</accession>
<evidence type="ECO:0000313" key="3">
    <source>
        <dbReference type="EMBL" id="MPM11744.1"/>
    </source>
</evidence>
<reference evidence="3" key="1">
    <citation type="submission" date="2019-08" db="EMBL/GenBank/DDBJ databases">
        <authorList>
            <person name="Kucharzyk K."/>
            <person name="Murdoch R.W."/>
            <person name="Higgins S."/>
            <person name="Loffler F."/>
        </authorList>
    </citation>
    <scope>NUCLEOTIDE SEQUENCE</scope>
</reference>
<dbReference type="GO" id="GO:0030435">
    <property type="term" value="P:sporulation resulting in formation of a cellular spore"/>
    <property type="evidence" value="ECO:0007669"/>
    <property type="project" value="UniProtKB-KW"/>
</dbReference>
<dbReference type="InterPro" id="IPR020916">
    <property type="entry name" value="Gln_gamma-glutamylTfrase_bac"/>
</dbReference>
<gene>
    <name evidence="3" type="primary">tgl_1</name>
    <name evidence="3" type="ORF">SDC9_58095</name>
</gene>
<dbReference type="HAMAP" id="MF_00727">
    <property type="entry name" value="Tgl"/>
    <property type="match status" value="1"/>
</dbReference>
<dbReference type="Pfam" id="PF20085">
    <property type="entry name" value="TGL"/>
    <property type="match status" value="1"/>
</dbReference>
<organism evidence="3">
    <name type="scientific">bioreactor metagenome</name>
    <dbReference type="NCBI Taxonomy" id="1076179"/>
    <lineage>
        <taxon>unclassified sequences</taxon>
        <taxon>metagenomes</taxon>
        <taxon>ecological metagenomes</taxon>
    </lineage>
</organism>
<dbReference type="NCBIfam" id="NF002869">
    <property type="entry name" value="PRK03187.1"/>
    <property type="match status" value="1"/>
</dbReference>
<evidence type="ECO:0000256" key="1">
    <source>
        <dbReference type="ARBA" id="ARBA00022679"/>
    </source>
</evidence>
<evidence type="ECO:0000256" key="2">
    <source>
        <dbReference type="ARBA" id="ARBA00022969"/>
    </source>
</evidence>
<dbReference type="AlphaFoldDB" id="A0A644XC44"/>
<sequence>MMIEINRKPADIAALSGRYPEGGVERKVIEILGKSEKSYRYSSESRLEFELMLRREIVNAAYALRKSKLAFRTFRETACNPDYWDRKPDGGFELKDGVKPSDAIRDIYKNGYKYGTECATAMQIIYYRALLEVFSEESFNRLFDHIYLMNWHRIDANLREIGQMQKTEDFLPGDRRYFMNSDVDPTIPEFQGENVIDLGDGQYYGHGLGIYDAEKIIELLNKYRKEDADDPAYLMDLVGRPDFNRLANLYERENAVGLPQPA</sequence>
<comment type="caution">
    <text evidence="3">The sequence shown here is derived from an EMBL/GenBank/DDBJ whole genome shotgun (WGS) entry which is preliminary data.</text>
</comment>
<proteinExistence type="inferred from homology"/>
<keyword evidence="3" id="KW-0012">Acyltransferase</keyword>
<dbReference type="GO" id="GO:0003810">
    <property type="term" value="F:protein-glutamine gamma-glutamyltransferase activity"/>
    <property type="evidence" value="ECO:0007669"/>
    <property type="project" value="UniProtKB-EC"/>
</dbReference>
<keyword evidence="1 3" id="KW-0808">Transferase</keyword>
<keyword evidence="2" id="KW-0749">Sporulation</keyword>
<dbReference type="EMBL" id="VSSQ01001873">
    <property type="protein sequence ID" value="MPM11744.1"/>
    <property type="molecule type" value="Genomic_DNA"/>
</dbReference>